<name>A0A9Q8CL34_9STAP</name>
<keyword evidence="2 3" id="KW-0092">Biotin</keyword>
<gene>
    <name evidence="5" type="primary">accB</name>
    <name evidence="5" type="ORF">ERX40_03940</name>
</gene>
<evidence type="ECO:0000313" key="6">
    <source>
        <dbReference type="Proteomes" id="UP000295280"/>
    </source>
</evidence>
<dbReference type="AlphaFoldDB" id="A0A9Q8CL34"/>
<keyword evidence="3" id="KW-0443">Lipid metabolism</keyword>
<evidence type="ECO:0000313" key="5">
    <source>
        <dbReference type="EMBL" id="TDM04330.1"/>
    </source>
</evidence>
<reference evidence="5 6" key="1">
    <citation type="submission" date="2019-01" db="EMBL/GenBank/DDBJ databases">
        <title>Draft genome sequences of the type strains of six Macrococcus species.</title>
        <authorList>
            <person name="Mazhar S."/>
            <person name="Altermann E."/>
            <person name="Hill C."/>
            <person name="Mcauliffe O."/>
        </authorList>
    </citation>
    <scope>NUCLEOTIDE SEQUENCE [LARGE SCALE GENOMIC DNA]</scope>
    <source>
        <strain evidence="5 6">ATCC 51828</strain>
    </source>
</reference>
<proteinExistence type="predicted"/>
<comment type="caution">
    <text evidence="5">The sequence shown here is derived from an EMBL/GenBank/DDBJ whole genome shotgun (WGS) entry which is preliminary data.</text>
</comment>
<accession>A0A9Q8CL34</accession>
<dbReference type="GO" id="GO:0003989">
    <property type="term" value="F:acetyl-CoA carboxylase activity"/>
    <property type="evidence" value="ECO:0007669"/>
    <property type="project" value="InterPro"/>
</dbReference>
<dbReference type="InterPro" id="IPR001249">
    <property type="entry name" value="AcCoA_biotinCC"/>
</dbReference>
<dbReference type="SUPFAM" id="SSF51230">
    <property type="entry name" value="Single hybrid motif"/>
    <property type="match status" value="1"/>
</dbReference>
<dbReference type="PRINTS" id="PR01071">
    <property type="entry name" value="ACOABIOTINCC"/>
</dbReference>
<evidence type="ECO:0000256" key="1">
    <source>
        <dbReference type="ARBA" id="ARBA00017562"/>
    </source>
</evidence>
<dbReference type="InterPro" id="IPR011053">
    <property type="entry name" value="Single_hybrid_motif"/>
</dbReference>
<sequence length="147" mass="16205">MNLEQIKELIKVLEDSSLTTIEIEDNEQKVKLFKESKIAEVAAQPVQVAEPAQQLQEIEVEAVPAQAEEVTQTINAPMVGTFYKSPSPDKGPYVNVGDKVSADSIVCILEAMKLFNEIQAEVAGEIVEILVEDGQMVEYGQPLFKVK</sequence>
<dbReference type="OrthoDB" id="9811735at2"/>
<dbReference type="GO" id="GO:0009317">
    <property type="term" value="C:acetyl-CoA carboxylase complex"/>
    <property type="evidence" value="ECO:0007669"/>
    <property type="project" value="InterPro"/>
</dbReference>
<protein>
    <recommendedName>
        <fullName evidence="1 3">Biotin carboxyl carrier protein of acetyl-CoA carboxylase</fullName>
    </recommendedName>
</protein>
<dbReference type="Proteomes" id="UP000295280">
    <property type="component" value="Unassembled WGS sequence"/>
</dbReference>
<feature type="domain" description="Lipoyl-binding" evidence="4">
    <location>
        <begin position="71"/>
        <end position="147"/>
    </location>
</feature>
<evidence type="ECO:0000256" key="2">
    <source>
        <dbReference type="ARBA" id="ARBA00023267"/>
    </source>
</evidence>
<dbReference type="EMBL" id="SCWD01000001">
    <property type="protein sequence ID" value="TDM04330.1"/>
    <property type="molecule type" value="Genomic_DNA"/>
</dbReference>
<keyword evidence="3" id="KW-0444">Lipid biosynthesis</keyword>
<dbReference type="Gene3D" id="2.40.50.100">
    <property type="match status" value="1"/>
</dbReference>
<dbReference type="GO" id="GO:0006633">
    <property type="term" value="P:fatty acid biosynthetic process"/>
    <property type="evidence" value="ECO:0007669"/>
    <property type="project" value="UniProtKB-KW"/>
</dbReference>
<dbReference type="PROSITE" id="PS50968">
    <property type="entry name" value="BIOTINYL_LIPOYL"/>
    <property type="match status" value="1"/>
</dbReference>
<comment type="function">
    <text evidence="3">This protein is a component of the acetyl coenzyme A carboxylase complex; first, biotin carboxylase catalyzes the carboxylation of the carrier protein and then the transcarboxylase transfers the carboxyl group to form malonyl-CoA.</text>
</comment>
<evidence type="ECO:0000256" key="3">
    <source>
        <dbReference type="RuleBase" id="RU364072"/>
    </source>
</evidence>
<dbReference type="RefSeq" id="WP_133417189.1">
    <property type="nucleotide sequence ID" value="NZ_SCWD01000001.1"/>
</dbReference>
<dbReference type="CDD" id="cd06850">
    <property type="entry name" value="biotinyl_domain"/>
    <property type="match status" value="1"/>
</dbReference>
<keyword evidence="3" id="KW-0276">Fatty acid metabolism</keyword>
<dbReference type="InterPro" id="IPR000089">
    <property type="entry name" value="Biotin_lipoyl"/>
</dbReference>
<organism evidence="5 6">
    <name type="scientific">Macrococcus carouselicus</name>
    <dbReference type="NCBI Taxonomy" id="69969"/>
    <lineage>
        <taxon>Bacteria</taxon>
        <taxon>Bacillati</taxon>
        <taxon>Bacillota</taxon>
        <taxon>Bacilli</taxon>
        <taxon>Bacillales</taxon>
        <taxon>Staphylococcaceae</taxon>
        <taxon>Macrococcus</taxon>
    </lineage>
</organism>
<dbReference type="Pfam" id="PF00364">
    <property type="entry name" value="Biotin_lipoyl"/>
    <property type="match status" value="1"/>
</dbReference>
<keyword evidence="6" id="KW-1185">Reference proteome</keyword>
<dbReference type="InterPro" id="IPR050709">
    <property type="entry name" value="Biotin_Carboxyl_Carrier/Decarb"/>
</dbReference>
<dbReference type="NCBIfam" id="NF005457">
    <property type="entry name" value="PRK07051.1"/>
    <property type="match status" value="1"/>
</dbReference>
<dbReference type="NCBIfam" id="TIGR00531">
    <property type="entry name" value="BCCP"/>
    <property type="match status" value="1"/>
</dbReference>
<keyword evidence="3" id="KW-0275">Fatty acid biosynthesis</keyword>
<dbReference type="PANTHER" id="PTHR45266">
    <property type="entry name" value="OXALOACETATE DECARBOXYLASE ALPHA CHAIN"/>
    <property type="match status" value="1"/>
</dbReference>
<comment type="pathway">
    <text evidence="3">Lipid metabolism; fatty acid biosynthesis.</text>
</comment>
<dbReference type="PANTHER" id="PTHR45266:SF3">
    <property type="entry name" value="OXALOACETATE DECARBOXYLASE ALPHA CHAIN"/>
    <property type="match status" value="1"/>
</dbReference>
<evidence type="ECO:0000259" key="4">
    <source>
        <dbReference type="PROSITE" id="PS50968"/>
    </source>
</evidence>